<keyword evidence="4" id="KW-0488">Methylation</keyword>
<evidence type="ECO:0000256" key="10">
    <source>
        <dbReference type="ARBA" id="ARBA00030775"/>
    </source>
</evidence>
<evidence type="ECO:0000256" key="9">
    <source>
        <dbReference type="ARBA" id="ARBA00025772"/>
    </source>
</evidence>
<dbReference type="EMBL" id="JAXAFJ010000003">
    <property type="protein sequence ID" value="MDX6805927.1"/>
    <property type="molecule type" value="Genomic_DNA"/>
</dbReference>
<evidence type="ECO:0000313" key="14">
    <source>
        <dbReference type="Proteomes" id="UP001274321"/>
    </source>
</evidence>
<dbReference type="Pfam" id="PF07963">
    <property type="entry name" value="N_methyl"/>
    <property type="match status" value="1"/>
</dbReference>
<comment type="caution">
    <text evidence="13">The sequence shown here is derived from an EMBL/GenBank/DDBJ whole genome shotgun (WGS) entry which is preliminary data.</text>
</comment>
<dbReference type="Proteomes" id="UP001274321">
    <property type="component" value="Unassembled WGS sequence"/>
</dbReference>
<evidence type="ECO:0000259" key="12">
    <source>
        <dbReference type="Pfam" id="PF12019"/>
    </source>
</evidence>
<evidence type="ECO:0000256" key="6">
    <source>
        <dbReference type="ARBA" id="ARBA00022692"/>
    </source>
</evidence>
<name>A0ABU4RM73_9HYPH</name>
<evidence type="ECO:0000256" key="7">
    <source>
        <dbReference type="ARBA" id="ARBA00022989"/>
    </source>
</evidence>
<comment type="subcellular location">
    <subcellularLocation>
        <location evidence="1">Cell inner membrane</location>
        <topology evidence="1">Single-pass membrane protein</topology>
    </subcellularLocation>
</comment>
<evidence type="ECO:0000256" key="4">
    <source>
        <dbReference type="ARBA" id="ARBA00022481"/>
    </source>
</evidence>
<keyword evidence="6 11" id="KW-0812">Transmembrane</keyword>
<protein>
    <recommendedName>
        <fullName evidence="2">Type II secretion system protein H</fullName>
    </recommendedName>
    <alternativeName>
        <fullName evidence="10">General secretion pathway protein H</fullName>
    </alternativeName>
</protein>
<reference evidence="13 14" key="1">
    <citation type="submission" date="2023-11" db="EMBL/GenBank/DDBJ databases">
        <authorList>
            <person name="Bao R."/>
        </authorList>
    </citation>
    <scope>NUCLEOTIDE SEQUENCE [LARGE SCALE GENOMIC DNA]</scope>
    <source>
        <strain evidence="13 14">PJ23</strain>
    </source>
</reference>
<dbReference type="InterPro" id="IPR012902">
    <property type="entry name" value="N_methyl_site"/>
</dbReference>
<dbReference type="Pfam" id="PF12019">
    <property type="entry name" value="GspH"/>
    <property type="match status" value="1"/>
</dbReference>
<evidence type="ECO:0000313" key="13">
    <source>
        <dbReference type="EMBL" id="MDX6805927.1"/>
    </source>
</evidence>
<dbReference type="SUPFAM" id="SSF54523">
    <property type="entry name" value="Pili subunits"/>
    <property type="match status" value="1"/>
</dbReference>
<dbReference type="RefSeq" id="WP_319844047.1">
    <property type="nucleotide sequence ID" value="NZ_JAXAFJ010000003.1"/>
</dbReference>
<dbReference type="InterPro" id="IPR022346">
    <property type="entry name" value="T2SS_GspH"/>
</dbReference>
<organism evidence="13 14">
    <name type="scientific">Terrihabitans rhizophilus</name>
    <dbReference type="NCBI Taxonomy" id="3092662"/>
    <lineage>
        <taxon>Bacteria</taxon>
        <taxon>Pseudomonadati</taxon>
        <taxon>Pseudomonadota</taxon>
        <taxon>Alphaproteobacteria</taxon>
        <taxon>Hyphomicrobiales</taxon>
        <taxon>Terrihabitans</taxon>
    </lineage>
</organism>
<evidence type="ECO:0000256" key="11">
    <source>
        <dbReference type="SAM" id="Phobius"/>
    </source>
</evidence>
<gene>
    <name evidence="13" type="ORF">SCD90_07610</name>
</gene>
<keyword evidence="7 11" id="KW-1133">Transmembrane helix</keyword>
<keyword evidence="5" id="KW-0997">Cell inner membrane</keyword>
<proteinExistence type="inferred from homology"/>
<feature type="transmembrane region" description="Helical" evidence="11">
    <location>
        <begin position="20"/>
        <end position="42"/>
    </location>
</feature>
<evidence type="ECO:0000256" key="3">
    <source>
        <dbReference type="ARBA" id="ARBA00022475"/>
    </source>
</evidence>
<feature type="domain" description="General secretion pathway GspH" evidence="12">
    <location>
        <begin position="59"/>
        <end position="150"/>
    </location>
</feature>
<dbReference type="InterPro" id="IPR045584">
    <property type="entry name" value="Pilin-like"/>
</dbReference>
<evidence type="ECO:0000256" key="2">
    <source>
        <dbReference type="ARBA" id="ARBA00021549"/>
    </source>
</evidence>
<evidence type="ECO:0000256" key="5">
    <source>
        <dbReference type="ARBA" id="ARBA00022519"/>
    </source>
</evidence>
<comment type="similarity">
    <text evidence="9">Belongs to the GSP H family.</text>
</comment>
<dbReference type="Gene3D" id="3.30.700.10">
    <property type="entry name" value="Glycoprotein, Type 4 Pilin"/>
    <property type="match status" value="1"/>
</dbReference>
<evidence type="ECO:0000256" key="8">
    <source>
        <dbReference type="ARBA" id="ARBA00023136"/>
    </source>
</evidence>
<dbReference type="NCBIfam" id="TIGR02532">
    <property type="entry name" value="IV_pilin_GFxxxE"/>
    <property type="match status" value="1"/>
</dbReference>
<sequence length="161" mass="16832">MTHGCQQRCGADADSQAGFTLLEVVCVLAIVATLASLALPAMPFGTSRQRLQAYALEAAALLKADRNAAMRRQEAVASRVDAGGRTIRSGAGGRTVRVPKDVAMRAILPRNCAERAAASTIRFFPSGMSCGGTLRLVRNGAGYEVRVNWLTGGVDVVAAKG</sequence>
<keyword evidence="14" id="KW-1185">Reference proteome</keyword>
<accession>A0ABU4RM73</accession>
<keyword evidence="8 11" id="KW-0472">Membrane</keyword>
<evidence type="ECO:0000256" key="1">
    <source>
        <dbReference type="ARBA" id="ARBA00004377"/>
    </source>
</evidence>
<keyword evidence="3" id="KW-1003">Cell membrane</keyword>